<dbReference type="PANTHER" id="PTHR33734">
    <property type="entry name" value="LYSM DOMAIN-CONTAINING GPI-ANCHORED PROTEIN 2"/>
    <property type="match status" value="1"/>
</dbReference>
<evidence type="ECO:0000313" key="2">
    <source>
        <dbReference type="EMBL" id="ACV61959.1"/>
    </source>
</evidence>
<dbReference type="eggNOG" id="COG1388">
    <property type="taxonomic scope" value="Bacteria"/>
</dbReference>
<dbReference type="SMART" id="SM00257">
    <property type="entry name" value="LysM"/>
    <property type="match status" value="1"/>
</dbReference>
<dbReference type="RefSeq" id="WP_015756674.1">
    <property type="nucleotide sequence ID" value="NC_013216.1"/>
</dbReference>
<protein>
    <submittedName>
        <fullName evidence="2">Peptidoglycan-binding LysM</fullName>
    </submittedName>
</protein>
<reference evidence="2 3" key="1">
    <citation type="journal article" date="2009" name="Stand. Genomic Sci.">
        <title>Complete genome sequence of Desulfotomaculum acetoxidans type strain (5575).</title>
        <authorList>
            <person name="Spring S."/>
            <person name="Lapidus A."/>
            <person name="Schroder M."/>
            <person name="Gleim D."/>
            <person name="Sims D."/>
            <person name="Meincke L."/>
            <person name="Glavina Del Rio T."/>
            <person name="Tice H."/>
            <person name="Copeland A."/>
            <person name="Cheng J.F."/>
            <person name="Lucas S."/>
            <person name="Chen F."/>
            <person name="Nolan M."/>
            <person name="Bruce D."/>
            <person name="Goodwin L."/>
            <person name="Pitluck S."/>
            <person name="Ivanova N."/>
            <person name="Mavromatis K."/>
            <person name="Mikhailova N."/>
            <person name="Pati A."/>
            <person name="Chen A."/>
            <person name="Palaniappan K."/>
            <person name="Land M."/>
            <person name="Hauser L."/>
            <person name="Chang Y.J."/>
            <person name="Jeffries C.D."/>
            <person name="Chain P."/>
            <person name="Saunders E."/>
            <person name="Brettin T."/>
            <person name="Detter J.C."/>
            <person name="Goker M."/>
            <person name="Bristow J."/>
            <person name="Eisen J.A."/>
            <person name="Markowitz V."/>
            <person name="Hugenholtz P."/>
            <person name="Kyrpides N.C."/>
            <person name="Klenk H.P."/>
            <person name="Han C."/>
        </authorList>
    </citation>
    <scope>NUCLEOTIDE SEQUENCE [LARGE SCALE GENOMIC DNA]</scope>
    <source>
        <strain evidence="3">ATCC 49208 / DSM 771 / VKM B-1644</strain>
    </source>
</reference>
<organism evidence="2 3">
    <name type="scientific">Desulfofarcimen acetoxidans (strain ATCC 49208 / DSM 771 / KCTC 5769 / VKM B-1644 / 5575)</name>
    <name type="common">Desulfotomaculum acetoxidans</name>
    <dbReference type="NCBI Taxonomy" id="485916"/>
    <lineage>
        <taxon>Bacteria</taxon>
        <taxon>Bacillati</taxon>
        <taxon>Bacillota</taxon>
        <taxon>Clostridia</taxon>
        <taxon>Eubacteriales</taxon>
        <taxon>Peptococcaceae</taxon>
        <taxon>Desulfofarcimen</taxon>
    </lineage>
</organism>
<dbReference type="Proteomes" id="UP000002217">
    <property type="component" value="Chromosome"/>
</dbReference>
<feature type="domain" description="LysM" evidence="1">
    <location>
        <begin position="2"/>
        <end position="47"/>
    </location>
</feature>
<dbReference type="EMBL" id="CP001720">
    <property type="protein sequence ID" value="ACV61959.1"/>
    <property type="molecule type" value="Genomic_DNA"/>
</dbReference>
<dbReference type="Gene3D" id="3.10.350.10">
    <property type="entry name" value="LysM domain"/>
    <property type="match status" value="1"/>
</dbReference>
<dbReference type="InterPro" id="IPR018392">
    <property type="entry name" value="LysM"/>
</dbReference>
<dbReference type="GO" id="GO:0008932">
    <property type="term" value="F:lytic endotransglycosylase activity"/>
    <property type="evidence" value="ECO:0007669"/>
    <property type="project" value="TreeGrafter"/>
</dbReference>
<dbReference type="CDD" id="cd00118">
    <property type="entry name" value="LysM"/>
    <property type="match status" value="1"/>
</dbReference>
<dbReference type="SUPFAM" id="SSF49785">
    <property type="entry name" value="Galactose-binding domain-like"/>
    <property type="match status" value="1"/>
</dbReference>
<evidence type="ECO:0000259" key="1">
    <source>
        <dbReference type="PROSITE" id="PS51782"/>
    </source>
</evidence>
<gene>
    <name evidence="2" type="ordered locus">Dtox_1073</name>
</gene>
<dbReference type="InterPro" id="IPR008979">
    <property type="entry name" value="Galactose-bd-like_sf"/>
</dbReference>
<keyword evidence="3" id="KW-1185">Reference proteome</keyword>
<dbReference type="STRING" id="485916.Dtox_1073"/>
<evidence type="ECO:0000313" key="3">
    <source>
        <dbReference type="Proteomes" id="UP000002217"/>
    </source>
</evidence>
<dbReference type="HOGENOM" id="CLU_1248955_0_0_9"/>
<dbReference type="KEGG" id="dae:Dtox_1073"/>
<accession>C8W491</accession>
<dbReference type="OrthoDB" id="1357684at2"/>
<dbReference type="Pfam" id="PF01476">
    <property type="entry name" value="LysM"/>
    <property type="match status" value="1"/>
</dbReference>
<dbReference type="PROSITE" id="PS51782">
    <property type="entry name" value="LYSM"/>
    <property type="match status" value="1"/>
</dbReference>
<dbReference type="InterPro" id="IPR036779">
    <property type="entry name" value="LysM_dom_sf"/>
</dbReference>
<proteinExistence type="predicted"/>
<dbReference type="PANTHER" id="PTHR33734:SF22">
    <property type="entry name" value="MEMBRANE-BOUND LYTIC MUREIN TRANSGLYCOSYLASE D"/>
    <property type="match status" value="1"/>
</dbReference>
<name>C8W491_DESAS</name>
<dbReference type="Gene3D" id="2.60.120.260">
    <property type="entry name" value="Galactose-binding domain-like"/>
    <property type="match status" value="1"/>
</dbReference>
<dbReference type="AlphaFoldDB" id="C8W491"/>
<dbReference type="SUPFAM" id="SSF54106">
    <property type="entry name" value="LysM domain"/>
    <property type="match status" value="1"/>
</dbReference>
<sequence>MINYTVKPGDTLFKIAQNFNTTVENILELNPAIKNPNLINIGQVIIIESSGTGEPQPCPSGNLLINSSFEDWAVPDQNPSGWQVNNVYRTTLSNYGYYAAEMGAAAPNRQAALTQITSVQAVNTYRLEFYLRESEQFGGVSQYQMDIKVVFYNNSMQVTGQVNTVLSQTAIPNNSFQLYTLTTDKAPINSTSAEVRFNFMPASRNDNTVVVDNVVFYCLPE</sequence>